<reference evidence="3 8" key="1">
    <citation type="submission" date="2016-02" db="EMBL/GenBank/DDBJ databases">
        <authorList>
            <consortium name="Pathogen Informatics"/>
        </authorList>
    </citation>
    <scope>NUCLEOTIDE SEQUENCE [LARGE SCALE GENOMIC DNA]</scope>
    <source>
        <strain evidence="3 8">K173</strain>
        <strain evidence="4 12">NK65 ny</strain>
        <strain evidence="5 11">NK65e</strain>
        <strain evidence="7 9">SP11 Antwerpcl1</strain>
        <strain evidence="6 10">SP11 RLL</strain>
    </source>
</reference>
<dbReference type="EMBL" id="LT160029">
    <property type="protein sequence ID" value="CXI45738.1"/>
    <property type="molecule type" value="Genomic_DNA"/>
</dbReference>
<evidence type="ECO:0000313" key="6">
    <source>
        <dbReference type="EMBL" id="SCO60556.1"/>
    </source>
</evidence>
<accession>A0A0Y9WT95</accession>
<dbReference type="PROSITE" id="PS50174">
    <property type="entry name" value="G_PATCH"/>
    <property type="match status" value="1"/>
</dbReference>
<feature type="compositionally biased region" description="Basic and acidic residues" evidence="1">
    <location>
        <begin position="141"/>
        <end position="156"/>
    </location>
</feature>
<evidence type="ECO:0000256" key="1">
    <source>
        <dbReference type="SAM" id="MobiDB-lite"/>
    </source>
</evidence>
<evidence type="ECO:0000313" key="8">
    <source>
        <dbReference type="Proteomes" id="UP000069549"/>
    </source>
</evidence>
<sequence>MSKKYYEKLLCDIQNQSKPVESKFGSYILQKFGWEKGKGLGKNENGDVNIMKIKKYGEHGLGYKEQNEEQNNNSMWWENMYNTCAAKISTNNNDHIEKHNFTENKKLKNNKEDKNLKYSIFVKKNNCIISAFCDNYSQNSSKEKEDNHNSHTKNDTKNGNNNEMKNGNDFKTKHKEINKEKNKMNSHFGNNIFHYKNKMSNNNNFIMNKSKAKKNGKKCNNI</sequence>
<proteinExistence type="predicted"/>
<evidence type="ECO:0000313" key="3">
    <source>
        <dbReference type="EMBL" id="CXI45738.1"/>
    </source>
</evidence>
<dbReference type="VEuPathDB" id="PlasmoDB:PBANKA_0937300"/>
<dbReference type="EMBL" id="LT614635">
    <property type="protein sequence ID" value="SCN25613.1"/>
    <property type="molecule type" value="Genomic_DNA"/>
</dbReference>
<name>A0A0Y9WT95_PLABE</name>
<evidence type="ECO:0000313" key="4">
    <source>
        <dbReference type="EMBL" id="SCM22706.1"/>
    </source>
</evidence>
<dbReference type="AlphaFoldDB" id="A0A0Y9WT95"/>
<dbReference type="Proteomes" id="UP000219974">
    <property type="component" value="Chromosome 9"/>
</dbReference>
<dbReference type="InterPro" id="IPR000467">
    <property type="entry name" value="G_patch_dom"/>
</dbReference>
<dbReference type="EMBL" id="LT608145">
    <property type="protein sequence ID" value="SCM22706.1"/>
    <property type="molecule type" value="Genomic_DNA"/>
</dbReference>
<dbReference type="EMBL" id="LT608273">
    <property type="protein sequence ID" value="SCO60556.1"/>
    <property type="molecule type" value="Genomic_DNA"/>
</dbReference>
<evidence type="ECO:0000259" key="2">
    <source>
        <dbReference type="PROSITE" id="PS50174"/>
    </source>
</evidence>
<dbReference type="OrthoDB" id="10019757at2759"/>
<evidence type="ECO:0000313" key="7">
    <source>
        <dbReference type="EMBL" id="SCO62308.1"/>
    </source>
</evidence>
<evidence type="ECO:0000313" key="11">
    <source>
        <dbReference type="Proteomes" id="UP000220214"/>
    </source>
</evidence>
<dbReference type="EMBL" id="LT608257">
    <property type="protein sequence ID" value="SCO62308.1"/>
    <property type="molecule type" value="Genomic_DNA"/>
</dbReference>
<protein>
    <recommendedName>
        <fullName evidence="2">G-patch domain-containing protein</fullName>
    </recommendedName>
</protein>
<organism evidence="3 8">
    <name type="scientific">Plasmodium berghei</name>
    <dbReference type="NCBI Taxonomy" id="5821"/>
    <lineage>
        <taxon>Eukaryota</taxon>
        <taxon>Sar</taxon>
        <taxon>Alveolata</taxon>
        <taxon>Apicomplexa</taxon>
        <taxon>Aconoidasida</taxon>
        <taxon>Haemosporida</taxon>
        <taxon>Plasmodiidae</taxon>
        <taxon>Plasmodium</taxon>
        <taxon>Plasmodium (Vinckeia)</taxon>
    </lineage>
</organism>
<dbReference type="Pfam" id="PF01585">
    <property type="entry name" value="G-patch"/>
    <property type="match status" value="1"/>
</dbReference>
<dbReference type="GO" id="GO:0003676">
    <property type="term" value="F:nucleic acid binding"/>
    <property type="evidence" value="ECO:0007669"/>
    <property type="project" value="InterPro"/>
</dbReference>
<evidence type="ECO:0000313" key="9">
    <source>
        <dbReference type="Proteomes" id="UP000219860"/>
    </source>
</evidence>
<evidence type="ECO:0000313" key="12">
    <source>
        <dbReference type="Proteomes" id="UP000516480"/>
    </source>
</evidence>
<dbReference type="Proteomes" id="UP000069549">
    <property type="component" value="Chromosome 9"/>
</dbReference>
<dbReference type="OMA" id="AFCENYP"/>
<feature type="domain" description="G-patch" evidence="2">
    <location>
        <begin position="21"/>
        <end position="68"/>
    </location>
</feature>
<gene>
    <name evidence="3" type="ORF">PBK173_000217500</name>
    <name evidence="5" type="ORF">PBNK65E_000209800</name>
    <name evidence="4" type="ORF">PBNK65NY_000208800</name>
    <name evidence="7" type="ORF">PBSP11A_000208700</name>
    <name evidence="6" type="ORF">PBSP11RLL_000208600</name>
</gene>
<dbReference type="SMART" id="SM00443">
    <property type="entry name" value="G_patch"/>
    <property type="match status" value="1"/>
</dbReference>
<evidence type="ECO:0000313" key="10">
    <source>
        <dbReference type="Proteomes" id="UP000219974"/>
    </source>
</evidence>
<dbReference type="Proteomes" id="UP000219860">
    <property type="component" value="Chromosome 9"/>
</dbReference>
<dbReference type="Proteomes" id="UP000220214">
    <property type="component" value="Chromosome 9"/>
</dbReference>
<dbReference type="PANTHER" id="PTHR23149">
    <property type="entry name" value="G PATCH DOMAIN CONTAINING PROTEIN"/>
    <property type="match status" value="1"/>
</dbReference>
<dbReference type="Proteomes" id="UP000516480">
    <property type="component" value="Chromosome 9"/>
</dbReference>
<dbReference type="InterPro" id="IPR050656">
    <property type="entry name" value="PINX1"/>
</dbReference>
<dbReference type="GO" id="GO:0005730">
    <property type="term" value="C:nucleolus"/>
    <property type="evidence" value="ECO:0007669"/>
    <property type="project" value="TreeGrafter"/>
</dbReference>
<dbReference type="PANTHER" id="PTHR23149:SF9">
    <property type="entry name" value="G PATCH DOMAIN-CONTAINING PROTEIN 4"/>
    <property type="match status" value="1"/>
</dbReference>
<feature type="region of interest" description="Disordered" evidence="1">
    <location>
        <begin position="139"/>
        <end position="169"/>
    </location>
</feature>
<evidence type="ECO:0000313" key="5">
    <source>
        <dbReference type="EMBL" id="SCN25613.1"/>
    </source>
</evidence>